<organism evidence="1 2">
    <name type="scientific">Massilia violaceinigra</name>
    <dbReference type="NCBI Taxonomy" id="2045208"/>
    <lineage>
        <taxon>Bacteria</taxon>
        <taxon>Pseudomonadati</taxon>
        <taxon>Pseudomonadota</taxon>
        <taxon>Betaproteobacteria</taxon>
        <taxon>Burkholderiales</taxon>
        <taxon>Oxalobacteraceae</taxon>
        <taxon>Telluria group</taxon>
        <taxon>Massilia</taxon>
    </lineage>
</organism>
<evidence type="ECO:0000313" key="1">
    <source>
        <dbReference type="EMBL" id="ATQ77840.1"/>
    </source>
</evidence>
<dbReference type="AlphaFoldDB" id="A0A2D2DS84"/>
<keyword evidence="2" id="KW-1185">Reference proteome</keyword>
<sequence length="461" mass="50652">MADACSTPANFPERPIQSTNLSRDAFAVALRHGRGAAVLHVQEHGLDGVEDLVLAACLENQCYDRQCEGSRAAWMFGFYKGTPAYGRFAEAILTAMSQSTDDYDSDQQRELASLMGRDGDLEAAAALRAHVWGQTFSADQVLGAGAIRDLDGLPAIVEIARRLGKVLQQDPGAWVDSLHFLVDETFPFDDVFAELKRVAAGDEAVAAYVGKEEAERVAGNNRPDWSTEDPAASAKRRAEEFMQDNPLDAILAASTSKSGGRGRFMQFGRWASKEDLNRILARLRIESEPEACEKLLCVFRKRPLPCLDESVWALASHSSADVRNAAAVALSHTSDPRVRNLALERLGDPGFSSDYSEELDLFKSNYQPGDETLILAALERQTVDGKEAHYLGSSAIDVCSSVDSPALAGVAEWVYRTNPCGICRQRAVEKLQEWNRLPPHIAAECRHDALEDLRELMREQP</sequence>
<name>A0A2D2DS84_9BURK</name>
<reference evidence="1" key="1">
    <citation type="submission" date="2017-10" db="EMBL/GenBank/DDBJ databases">
        <title>Massilia psychrophilum sp. nov., a novel purple-pigmented bacterium isolated from Tianshan glacier, Xinjiang Municipality, China.</title>
        <authorList>
            <person name="Wang H."/>
        </authorList>
    </citation>
    <scope>NUCLEOTIDE SEQUENCE [LARGE SCALE GENOMIC DNA]</scope>
    <source>
        <strain evidence="1">B2</strain>
    </source>
</reference>
<dbReference type="KEGG" id="mass:CR152_27555"/>
<protein>
    <recommendedName>
        <fullName evidence="3">HEAT repeat domain-containing protein</fullName>
    </recommendedName>
</protein>
<dbReference type="OrthoDB" id="2568996at2"/>
<evidence type="ECO:0008006" key="3">
    <source>
        <dbReference type="Google" id="ProtNLM"/>
    </source>
</evidence>
<dbReference type="Proteomes" id="UP000229897">
    <property type="component" value="Chromosome"/>
</dbReference>
<gene>
    <name evidence="1" type="ORF">CR152_27555</name>
</gene>
<evidence type="ECO:0000313" key="2">
    <source>
        <dbReference type="Proteomes" id="UP000229897"/>
    </source>
</evidence>
<dbReference type="EMBL" id="CP024608">
    <property type="protein sequence ID" value="ATQ77840.1"/>
    <property type="molecule type" value="Genomic_DNA"/>
</dbReference>
<proteinExistence type="predicted"/>
<dbReference type="RefSeq" id="WP_099880352.1">
    <property type="nucleotide sequence ID" value="NZ_CP024608.1"/>
</dbReference>
<accession>A0A2D2DS84</accession>